<evidence type="ECO:0000313" key="2">
    <source>
        <dbReference type="EMBL" id="MFB9522238.1"/>
    </source>
</evidence>
<dbReference type="EMBL" id="JBHMCR010000009">
    <property type="protein sequence ID" value="MFB9522238.1"/>
    <property type="molecule type" value="Genomic_DNA"/>
</dbReference>
<dbReference type="Proteomes" id="UP001589718">
    <property type="component" value="Unassembled WGS sequence"/>
</dbReference>
<feature type="compositionally biased region" description="Basic and acidic residues" evidence="1">
    <location>
        <begin position="364"/>
        <end position="374"/>
    </location>
</feature>
<dbReference type="RefSeq" id="WP_345228956.1">
    <property type="nucleotide sequence ID" value="NZ_BAAAXE010000015.1"/>
</dbReference>
<evidence type="ECO:0000256" key="1">
    <source>
        <dbReference type="SAM" id="MobiDB-lite"/>
    </source>
</evidence>
<keyword evidence="3" id="KW-1185">Reference proteome</keyword>
<accession>A0ABV5PGS9</accession>
<feature type="region of interest" description="Disordered" evidence="1">
    <location>
        <begin position="12"/>
        <end position="70"/>
    </location>
</feature>
<feature type="compositionally biased region" description="Basic and acidic residues" evidence="1">
    <location>
        <begin position="54"/>
        <end position="70"/>
    </location>
</feature>
<proteinExistence type="predicted"/>
<sequence>MSILRWRPNQWRRNDFPWHGGLREDDEDFPPGWPYAASDEPEPWDPGEPWGPAPDERAWSPEPPSRHTELTDPVLSVRTLGRYEYATKRLPVGADHALVFATTDHHYRSFVPPARPTRADIASGRFTAVYEVDTGVQRASKELELPSDQESFSFVAEADFEWRVTDPAAFVVSGERDVPELLHRALVRTLRPVAAAHPVHRARDAERSARAALGLAGPLGAEQGITVRCDIRLSVDEPTARHAAAVRERHQAHDLAVLREEHERALRHYRDQKIAYYQEHLRRGGVTAWAFHLAEHPEDALLAVQNLSQEQRELVRSQYAVARELVTGPGVEAYQLEGPKKRLLQFLEDAFAQARPEALGPLPEPEKPAPEESP</sequence>
<reference evidence="2 3" key="1">
    <citation type="submission" date="2024-09" db="EMBL/GenBank/DDBJ databases">
        <authorList>
            <person name="Sun Q."/>
            <person name="Mori K."/>
        </authorList>
    </citation>
    <scope>NUCLEOTIDE SEQUENCE [LARGE SCALE GENOMIC DNA]</scope>
    <source>
        <strain evidence="2 3">JCM 4362</strain>
    </source>
</reference>
<name>A0ABV5PGS9_STRCM</name>
<feature type="region of interest" description="Disordered" evidence="1">
    <location>
        <begin position="355"/>
        <end position="374"/>
    </location>
</feature>
<organism evidence="2 3">
    <name type="scientific">Streptomyces cremeus</name>
    <dbReference type="NCBI Taxonomy" id="66881"/>
    <lineage>
        <taxon>Bacteria</taxon>
        <taxon>Bacillati</taxon>
        <taxon>Actinomycetota</taxon>
        <taxon>Actinomycetes</taxon>
        <taxon>Kitasatosporales</taxon>
        <taxon>Streptomycetaceae</taxon>
        <taxon>Streptomyces</taxon>
    </lineage>
</organism>
<gene>
    <name evidence="2" type="ORF">ACFFTU_20015</name>
</gene>
<protein>
    <submittedName>
        <fullName evidence="2">PE-PGRS family protein</fullName>
    </submittedName>
</protein>
<comment type="caution">
    <text evidence="2">The sequence shown here is derived from an EMBL/GenBank/DDBJ whole genome shotgun (WGS) entry which is preliminary data.</text>
</comment>
<evidence type="ECO:0000313" key="3">
    <source>
        <dbReference type="Proteomes" id="UP001589718"/>
    </source>
</evidence>